<dbReference type="RefSeq" id="WP_088907687.1">
    <property type="nucleotide sequence ID" value="NZ_CP018145.1"/>
</dbReference>
<evidence type="ECO:0000259" key="1">
    <source>
        <dbReference type="Pfam" id="PF14080"/>
    </source>
</evidence>
<dbReference type="KEGG" id="bfm:BP422_10250"/>
<name>A0A220MFS0_9BACL</name>
<dbReference type="AlphaFoldDB" id="A0A220MFS0"/>
<organism evidence="2 3">
    <name type="scientific">Brevibacillus formosus</name>
    <dbReference type="NCBI Taxonomy" id="54913"/>
    <lineage>
        <taxon>Bacteria</taxon>
        <taxon>Bacillati</taxon>
        <taxon>Bacillota</taxon>
        <taxon>Bacilli</taxon>
        <taxon>Bacillales</taxon>
        <taxon>Paenibacillaceae</taxon>
        <taxon>Brevibacillus</taxon>
    </lineage>
</organism>
<dbReference type="InterPro" id="IPR025357">
    <property type="entry name" value="DUF4261"/>
</dbReference>
<sequence>MPKGMYSQGVAVLLSTAVSIHKIADMLKDQFEIANIMESFDQWVFSGPSLLIPYRPEVNGYIQVDVVDKPWPDSMGDPAEDTMLFGAWSMGFFGPFTFSNSLERAVQQSWGYPEGRQSASEHGAFIRIRSSFVLGESDDQAPVLPEDYEPLPELMTVTAIAESLLKMPEALCFFNPNGECLASAEQMQELNQRNEQIQLLPLELWSNVRLFNLPEGWLMMDTVGMQQLDVIDHEAVFNGDAYDPNEVASFLRNITNYVYENGPVIHDGDTTDGPGEEIWKCVLLEEGLASPPRDVLRWYPLDGREKPAGLE</sequence>
<protein>
    <recommendedName>
        <fullName evidence="1">DUF4261 domain-containing protein</fullName>
    </recommendedName>
</protein>
<dbReference type="Pfam" id="PF14080">
    <property type="entry name" value="DUF4261"/>
    <property type="match status" value="1"/>
</dbReference>
<reference evidence="2 3" key="1">
    <citation type="submission" date="2016-11" db="EMBL/GenBank/DDBJ databases">
        <authorList>
            <person name="Jaros S."/>
            <person name="Januszkiewicz K."/>
            <person name="Wedrychowicz H."/>
        </authorList>
    </citation>
    <scope>NUCLEOTIDE SEQUENCE [LARGE SCALE GENOMIC DNA]</scope>
    <source>
        <strain evidence="2 3">NF2</strain>
    </source>
</reference>
<evidence type="ECO:0000313" key="2">
    <source>
        <dbReference type="EMBL" id="ASJ53891.1"/>
    </source>
</evidence>
<proteinExistence type="predicted"/>
<dbReference type="Proteomes" id="UP000197781">
    <property type="component" value="Chromosome"/>
</dbReference>
<gene>
    <name evidence="2" type="ORF">BP422_10250</name>
</gene>
<evidence type="ECO:0000313" key="3">
    <source>
        <dbReference type="Proteomes" id="UP000197781"/>
    </source>
</evidence>
<accession>A0A220MFS0</accession>
<feature type="domain" description="DUF4261" evidence="1">
    <location>
        <begin position="221"/>
        <end position="298"/>
    </location>
</feature>
<dbReference type="EMBL" id="CP018145">
    <property type="protein sequence ID" value="ASJ53891.1"/>
    <property type="molecule type" value="Genomic_DNA"/>
</dbReference>